<gene>
    <name evidence="2" type="ORF">FQP89_19410</name>
</gene>
<protein>
    <recommendedName>
        <fullName evidence="4">Nuclear transport factor 2 family protein</fullName>
    </recommendedName>
</protein>
<organism evidence="2 3">
    <name type="scientific">Vreelandella titanicae</name>
    <dbReference type="NCBI Taxonomy" id="664683"/>
    <lineage>
        <taxon>Bacteria</taxon>
        <taxon>Pseudomonadati</taxon>
        <taxon>Pseudomonadota</taxon>
        <taxon>Gammaproteobacteria</taxon>
        <taxon>Oceanospirillales</taxon>
        <taxon>Halomonadaceae</taxon>
        <taxon>Vreelandella</taxon>
    </lineage>
</organism>
<feature type="chain" id="PRO_5022094484" description="Nuclear transport factor 2 family protein" evidence="1">
    <location>
        <begin position="27"/>
        <end position="162"/>
    </location>
</feature>
<name>A0A558J2G0_9GAMM</name>
<dbReference type="RefSeq" id="WP_035577998.1">
    <property type="nucleotide sequence ID" value="NZ_VNFE01000007.1"/>
</dbReference>
<dbReference type="EMBL" id="VNFE01000007">
    <property type="protein sequence ID" value="TVU87752.1"/>
    <property type="molecule type" value="Genomic_DNA"/>
</dbReference>
<proteinExistence type="predicted"/>
<evidence type="ECO:0000256" key="1">
    <source>
        <dbReference type="SAM" id="SignalP"/>
    </source>
</evidence>
<evidence type="ECO:0000313" key="3">
    <source>
        <dbReference type="Proteomes" id="UP000317288"/>
    </source>
</evidence>
<evidence type="ECO:0000313" key="2">
    <source>
        <dbReference type="EMBL" id="TVU87752.1"/>
    </source>
</evidence>
<dbReference type="Proteomes" id="UP000317288">
    <property type="component" value="Unassembled WGS sequence"/>
</dbReference>
<comment type="caution">
    <text evidence="2">The sequence shown here is derived from an EMBL/GenBank/DDBJ whole genome shotgun (WGS) entry which is preliminary data.</text>
</comment>
<reference evidence="2 3" key="1">
    <citation type="submission" date="2019-07" db="EMBL/GenBank/DDBJ databases">
        <title>Diversity of Bacteria from Kongsfjorden, Arctic.</title>
        <authorList>
            <person name="Yu Y."/>
        </authorList>
    </citation>
    <scope>NUCLEOTIDE SEQUENCE [LARGE SCALE GENOMIC DNA]</scope>
    <source>
        <strain evidence="2 3">SM1922</strain>
    </source>
</reference>
<keyword evidence="1" id="KW-0732">Signal</keyword>
<dbReference type="AlphaFoldDB" id="A0A558J2G0"/>
<accession>A0A558J2G0</accession>
<evidence type="ECO:0008006" key="4">
    <source>
        <dbReference type="Google" id="ProtNLM"/>
    </source>
</evidence>
<feature type="signal peptide" evidence="1">
    <location>
        <begin position="1"/>
        <end position="26"/>
    </location>
</feature>
<sequence length="162" mass="17941">MIQKIKLTSILSATAFALLLSSSALAEEEVFSETATGMVNAAVQAICDGDKDRHLAMHYRKIEPDPYYDEKFAAFHEACKENGIADIEIITELDDELMQEQKRRFHMDANIVMGDGALYATTFRVVWGAFGGTDGSSPVEGWRLGGLSRVEVPILREVRVVD</sequence>